<evidence type="ECO:0000313" key="2">
    <source>
        <dbReference type="EMBL" id="CAH7689560.1"/>
    </source>
</evidence>
<feature type="compositionally biased region" description="Acidic residues" evidence="1">
    <location>
        <begin position="133"/>
        <end position="142"/>
    </location>
</feature>
<feature type="compositionally biased region" description="Basic and acidic residues" evidence="1">
    <location>
        <begin position="143"/>
        <end position="154"/>
    </location>
</feature>
<evidence type="ECO:0000256" key="1">
    <source>
        <dbReference type="SAM" id="MobiDB-lite"/>
    </source>
</evidence>
<sequence length="214" mass="23100">SSMANPVALMSRVVSPGVRGVTPGVDNLEPWVPEDSELESKGFTQDRRLSMGLLVDTHYRLSQGIRELIRGNPTKRFMELAAVSDQMELEMTEMIKEMGGWLEHLELNGMANPSTLTEVTRADLNTVAIGSSSDEDGDDEDGGKDTHGDMAETEDNKYCPLANFTSWSTRCLPNPLQGGSKTTMAGKNSANPSTSALLAPPPNPPKATLPRVVV</sequence>
<feature type="compositionally biased region" description="Low complexity" evidence="1">
    <location>
        <begin position="188"/>
        <end position="198"/>
    </location>
</feature>
<dbReference type="AlphaFoldDB" id="A0AAV0BSA8"/>
<accession>A0AAV0BSA8</accession>
<dbReference type="EMBL" id="CALTRL010006089">
    <property type="protein sequence ID" value="CAH7689560.1"/>
    <property type="molecule type" value="Genomic_DNA"/>
</dbReference>
<gene>
    <name evidence="2" type="ORF">PPACK8108_LOCUS24660</name>
</gene>
<name>A0AAV0BSA8_PHAPC</name>
<dbReference type="Proteomes" id="UP001153365">
    <property type="component" value="Unassembled WGS sequence"/>
</dbReference>
<keyword evidence="3" id="KW-1185">Reference proteome</keyword>
<evidence type="ECO:0000313" key="3">
    <source>
        <dbReference type="Proteomes" id="UP001153365"/>
    </source>
</evidence>
<comment type="caution">
    <text evidence="2">The sequence shown here is derived from an EMBL/GenBank/DDBJ whole genome shotgun (WGS) entry which is preliminary data.</text>
</comment>
<reference evidence="2" key="1">
    <citation type="submission" date="2022-06" db="EMBL/GenBank/DDBJ databases">
        <authorList>
            <consortium name="SYNGENTA / RWTH Aachen University"/>
        </authorList>
    </citation>
    <scope>NUCLEOTIDE SEQUENCE</scope>
</reference>
<proteinExistence type="predicted"/>
<feature type="compositionally biased region" description="Polar residues" evidence="1">
    <location>
        <begin position="175"/>
        <end position="186"/>
    </location>
</feature>
<protein>
    <submittedName>
        <fullName evidence="2">Uncharacterized protein</fullName>
    </submittedName>
</protein>
<feature type="region of interest" description="Disordered" evidence="1">
    <location>
        <begin position="128"/>
        <end position="154"/>
    </location>
</feature>
<feature type="non-terminal residue" evidence="2">
    <location>
        <position position="1"/>
    </location>
</feature>
<organism evidence="2 3">
    <name type="scientific">Phakopsora pachyrhizi</name>
    <name type="common">Asian soybean rust disease fungus</name>
    <dbReference type="NCBI Taxonomy" id="170000"/>
    <lineage>
        <taxon>Eukaryota</taxon>
        <taxon>Fungi</taxon>
        <taxon>Dikarya</taxon>
        <taxon>Basidiomycota</taxon>
        <taxon>Pucciniomycotina</taxon>
        <taxon>Pucciniomycetes</taxon>
        <taxon>Pucciniales</taxon>
        <taxon>Phakopsoraceae</taxon>
        <taxon>Phakopsora</taxon>
    </lineage>
</organism>
<feature type="region of interest" description="Disordered" evidence="1">
    <location>
        <begin position="175"/>
        <end position="214"/>
    </location>
</feature>